<keyword evidence="1" id="KW-1133">Transmembrane helix</keyword>
<accession>A0ABY8EGE8</accession>
<proteinExistence type="predicted"/>
<organism evidence="2 3">
    <name type="scientific">Tepidibacter hydrothermalis</name>
    <dbReference type="NCBI Taxonomy" id="3036126"/>
    <lineage>
        <taxon>Bacteria</taxon>
        <taxon>Bacillati</taxon>
        <taxon>Bacillota</taxon>
        <taxon>Clostridia</taxon>
        <taxon>Peptostreptococcales</taxon>
        <taxon>Peptostreptococcaceae</taxon>
        <taxon>Tepidibacter</taxon>
    </lineage>
</organism>
<keyword evidence="1" id="KW-0472">Membrane</keyword>
<sequence length="58" mass="6425">MKNINEYIELIVLATLVIYLFAGAFYLKDNSNTDLIIGAFLGVLGSKKVDKSRESEGE</sequence>
<name>A0ABY8EGE8_9FIRM</name>
<gene>
    <name evidence="2" type="ORF">P4S50_08070</name>
</gene>
<evidence type="ECO:0008006" key="4">
    <source>
        <dbReference type="Google" id="ProtNLM"/>
    </source>
</evidence>
<keyword evidence="1" id="KW-0812">Transmembrane</keyword>
<dbReference type="EMBL" id="CP120733">
    <property type="protein sequence ID" value="WFD12022.1"/>
    <property type="molecule type" value="Genomic_DNA"/>
</dbReference>
<reference evidence="2 3" key="1">
    <citation type="submission" date="2023-03" db="EMBL/GenBank/DDBJ databases">
        <title>Complete genome sequence of Tepidibacter sp. SWIR-1, isolated from a deep-sea hydrothermal vent.</title>
        <authorList>
            <person name="Li X."/>
        </authorList>
    </citation>
    <scope>NUCLEOTIDE SEQUENCE [LARGE SCALE GENOMIC DNA]</scope>
    <source>
        <strain evidence="2 3">SWIR-1</strain>
    </source>
</reference>
<protein>
    <recommendedName>
        <fullName evidence="4">Phage protein</fullName>
    </recommendedName>
</protein>
<evidence type="ECO:0000313" key="3">
    <source>
        <dbReference type="Proteomes" id="UP001222800"/>
    </source>
</evidence>
<evidence type="ECO:0000256" key="1">
    <source>
        <dbReference type="SAM" id="Phobius"/>
    </source>
</evidence>
<keyword evidence="3" id="KW-1185">Reference proteome</keyword>
<evidence type="ECO:0000313" key="2">
    <source>
        <dbReference type="EMBL" id="WFD12022.1"/>
    </source>
</evidence>
<dbReference type="RefSeq" id="WP_277734282.1">
    <property type="nucleotide sequence ID" value="NZ_CP120733.1"/>
</dbReference>
<dbReference type="Proteomes" id="UP001222800">
    <property type="component" value="Chromosome"/>
</dbReference>
<feature type="transmembrane region" description="Helical" evidence="1">
    <location>
        <begin position="7"/>
        <end position="27"/>
    </location>
</feature>